<gene>
    <name evidence="2" type="ORF">F5897_000385</name>
</gene>
<proteinExistence type="predicted"/>
<dbReference type="GO" id="GO:0016810">
    <property type="term" value="F:hydrolase activity, acting on carbon-nitrogen (but not peptide) bonds"/>
    <property type="evidence" value="ECO:0007669"/>
    <property type="project" value="InterPro"/>
</dbReference>
<evidence type="ECO:0000313" key="2">
    <source>
        <dbReference type="EMBL" id="MBB4071097.1"/>
    </source>
</evidence>
<evidence type="ECO:0000313" key="3">
    <source>
        <dbReference type="Proteomes" id="UP000571183"/>
    </source>
</evidence>
<keyword evidence="3" id="KW-1185">Reference proteome</keyword>
<organism evidence="2 3">
    <name type="scientific">Canibacter oris</name>
    <dbReference type="NCBI Taxonomy" id="1365628"/>
    <lineage>
        <taxon>Bacteria</taxon>
        <taxon>Bacillati</taxon>
        <taxon>Actinomycetota</taxon>
        <taxon>Actinomycetes</taxon>
        <taxon>Micrococcales</taxon>
        <taxon>Microbacteriaceae</taxon>
        <taxon>Canibacter</taxon>
    </lineage>
</organism>
<dbReference type="InterPro" id="IPR033932">
    <property type="entry name" value="YtcJ-like"/>
</dbReference>
<name>A0A840DM70_9MICO</name>
<dbReference type="RefSeq" id="WP_221221241.1">
    <property type="nucleotide sequence ID" value="NZ_JACIFD010000003.1"/>
</dbReference>
<dbReference type="PANTHER" id="PTHR22642:SF2">
    <property type="entry name" value="PROTEIN LONG AFTER FAR-RED 3"/>
    <property type="match status" value="1"/>
</dbReference>
<sequence length="549" mass="58476">MSQNTPDLIVTNAVIWNGETLTEHTAMAVTAGKITALGGAEVAQLAGAKTEVVDAAGGLLTPGFVDCHNHTAMGGIERNSCDLTGCKNSEQAIAAVAAYAAANPEAEWILGGGWRIPWFEGGTPLKEQLDAVVPDRPVYLLNADHHAAWANSKALELAGITADTADPSDGRIERDAAGNPNGTLQEGATALVASVLPEYTPAVIRAGILAGEKYLFECGVTAWQEAILGDYGGYPDFSPVYAEMADAAELTGRVTGALWVSRDFDGMTIPEYVADLTNRRAKYARAGFNLDHIKIMADGVQENGTAALTDPYVSDCNCAPANTGLAYFSRDSLLELIPLLNEAEFDVHVHAIGDRAVKYALDAFEAVPAAVREARHNHIAHLHVVDPVDLPRFAELGIRANIQALWACQDQQMLDVTFPTLGENRIPWQYPFAGIAQHGATLVCGSDWPVSTPDPWQAVHVAVTRTQPGAEPGEPLLPEQALTLEQMLTAYHRNSAQLLRTGSGLVQVGEAADFAIADRNPFAAPMSELWQTTNKLTVVAGKVVFNAAA</sequence>
<dbReference type="Proteomes" id="UP000571183">
    <property type="component" value="Unassembled WGS sequence"/>
</dbReference>
<dbReference type="EMBL" id="JACIFD010000003">
    <property type="protein sequence ID" value="MBB4071097.1"/>
    <property type="molecule type" value="Genomic_DNA"/>
</dbReference>
<dbReference type="PANTHER" id="PTHR22642">
    <property type="entry name" value="IMIDAZOLONEPROPIONASE"/>
    <property type="match status" value="1"/>
</dbReference>
<dbReference type="CDD" id="cd01300">
    <property type="entry name" value="YtcJ_like"/>
    <property type="match status" value="1"/>
</dbReference>
<comment type="caution">
    <text evidence="2">The sequence shown here is derived from an EMBL/GenBank/DDBJ whole genome shotgun (WGS) entry which is preliminary data.</text>
</comment>
<dbReference type="SUPFAM" id="SSF51556">
    <property type="entry name" value="Metallo-dependent hydrolases"/>
    <property type="match status" value="1"/>
</dbReference>
<protein>
    <recommendedName>
        <fullName evidence="1">Amidohydrolase 3 domain-containing protein</fullName>
    </recommendedName>
</protein>
<dbReference type="InterPro" id="IPR032466">
    <property type="entry name" value="Metal_Hydrolase"/>
</dbReference>
<dbReference type="Pfam" id="PF07969">
    <property type="entry name" value="Amidohydro_3"/>
    <property type="match status" value="1"/>
</dbReference>
<reference evidence="2" key="1">
    <citation type="submission" date="2020-08" db="EMBL/GenBank/DDBJ databases">
        <title>Sequencing the genomes of 1000 actinobacteria strains.</title>
        <authorList>
            <person name="Klenk H.-P."/>
        </authorList>
    </citation>
    <scope>NUCLEOTIDE SEQUENCE [LARGE SCALE GENOMIC DNA]</scope>
    <source>
        <strain evidence="2">DSM 27064</strain>
    </source>
</reference>
<accession>A0A840DM70</accession>
<dbReference type="Gene3D" id="3.10.310.70">
    <property type="match status" value="1"/>
</dbReference>
<dbReference type="InterPro" id="IPR013108">
    <property type="entry name" value="Amidohydro_3"/>
</dbReference>
<dbReference type="InterPro" id="IPR011059">
    <property type="entry name" value="Metal-dep_hydrolase_composite"/>
</dbReference>
<dbReference type="Gene3D" id="3.20.20.140">
    <property type="entry name" value="Metal-dependent hydrolases"/>
    <property type="match status" value="1"/>
</dbReference>
<dbReference type="Gene3D" id="2.30.40.10">
    <property type="entry name" value="Urease, subunit C, domain 1"/>
    <property type="match status" value="1"/>
</dbReference>
<feature type="domain" description="Amidohydrolase 3" evidence="1">
    <location>
        <begin position="51"/>
        <end position="545"/>
    </location>
</feature>
<evidence type="ECO:0000259" key="1">
    <source>
        <dbReference type="Pfam" id="PF07969"/>
    </source>
</evidence>
<dbReference type="SUPFAM" id="SSF51338">
    <property type="entry name" value="Composite domain of metallo-dependent hydrolases"/>
    <property type="match status" value="1"/>
</dbReference>
<dbReference type="AlphaFoldDB" id="A0A840DM70"/>